<dbReference type="InterPro" id="IPR012340">
    <property type="entry name" value="NA-bd_OB-fold"/>
</dbReference>
<dbReference type="PROSITE" id="PS01231">
    <property type="entry name" value="TRMA_2"/>
    <property type="match status" value="1"/>
</dbReference>
<dbReference type="Gene3D" id="3.40.50.150">
    <property type="entry name" value="Vaccinia Virus protein VP39"/>
    <property type="match status" value="1"/>
</dbReference>
<protein>
    <submittedName>
        <fullName evidence="7">23S rRNA (Uracil(1939)-C(5))-methyltransferase RlmD</fullName>
        <ecNumber evidence="7">2.1.1.190</ecNumber>
    </submittedName>
</protein>
<feature type="active site" evidence="5">
    <location>
        <position position="427"/>
    </location>
</feature>
<evidence type="ECO:0000313" key="7">
    <source>
        <dbReference type="EMBL" id="MDQ8747118.1"/>
    </source>
</evidence>
<dbReference type="EC" id="2.1.1.190" evidence="7"/>
<feature type="domain" description="TRAM" evidence="6">
    <location>
        <begin position="3"/>
        <end position="63"/>
    </location>
</feature>
<feature type="binding site" evidence="4">
    <location>
        <position position="301"/>
    </location>
    <ligand>
        <name>S-adenosyl-L-methionine</name>
        <dbReference type="ChEBI" id="CHEBI:59789"/>
    </ligand>
</feature>
<dbReference type="PROSITE" id="PS01230">
    <property type="entry name" value="TRMA_1"/>
    <property type="match status" value="1"/>
</dbReference>
<dbReference type="FunFam" id="3.40.50.150:FF:000009">
    <property type="entry name" value="23S rRNA (Uracil(1939)-C(5))-methyltransferase RlmD"/>
    <property type="match status" value="1"/>
</dbReference>
<evidence type="ECO:0000256" key="2">
    <source>
        <dbReference type="ARBA" id="ARBA00022679"/>
    </source>
</evidence>
<dbReference type="SUPFAM" id="SSF50249">
    <property type="entry name" value="Nucleic acid-binding proteins"/>
    <property type="match status" value="1"/>
</dbReference>
<dbReference type="Proteomes" id="UP001239265">
    <property type="component" value="Unassembled WGS sequence"/>
</dbReference>
<dbReference type="InterPro" id="IPR030391">
    <property type="entry name" value="MeTrfase_TrmA_CS"/>
</dbReference>
<comment type="similarity">
    <text evidence="4">Belongs to the class I-like SAM-binding methyltransferase superfamily. RNA M5U methyltransferase family.</text>
</comment>
<dbReference type="Gene3D" id="2.40.50.140">
    <property type="entry name" value="Nucleic acid-binding proteins"/>
    <property type="match status" value="1"/>
</dbReference>
<dbReference type="InterPro" id="IPR029063">
    <property type="entry name" value="SAM-dependent_MTases_sf"/>
</dbReference>
<keyword evidence="3 4" id="KW-0949">S-adenosyl-L-methionine</keyword>
<dbReference type="RefSeq" id="WP_078795861.1">
    <property type="nucleotide sequence ID" value="NZ_JAUCQJ010000001.1"/>
</dbReference>
<dbReference type="PROSITE" id="PS51687">
    <property type="entry name" value="SAM_MT_RNA_M5U"/>
    <property type="match status" value="1"/>
</dbReference>
<dbReference type="GO" id="GO:0001510">
    <property type="term" value="P:RNA methylation"/>
    <property type="evidence" value="ECO:0007669"/>
    <property type="project" value="UniProtKB-ARBA"/>
</dbReference>
<accession>A0ABD5B1Z6</accession>
<dbReference type="EMBL" id="JAUCQJ010000001">
    <property type="protein sequence ID" value="MDQ8747118.1"/>
    <property type="molecule type" value="Genomic_DNA"/>
</dbReference>
<evidence type="ECO:0000256" key="5">
    <source>
        <dbReference type="PROSITE-ProRule" id="PRU10015"/>
    </source>
</evidence>
<dbReference type="CDD" id="cd02440">
    <property type="entry name" value="AdoMet_MTases"/>
    <property type="match status" value="1"/>
</dbReference>
<feature type="binding site" evidence="4">
    <location>
        <position position="400"/>
    </location>
    <ligand>
        <name>S-adenosyl-L-methionine</name>
        <dbReference type="ChEBI" id="CHEBI:59789"/>
    </ligand>
</feature>
<dbReference type="Pfam" id="PF01938">
    <property type="entry name" value="TRAM"/>
    <property type="match status" value="1"/>
</dbReference>
<dbReference type="InterPro" id="IPR002792">
    <property type="entry name" value="TRAM_dom"/>
</dbReference>
<organism evidence="7 8">
    <name type="scientific">Elizabethkingia miricola</name>
    <name type="common">Chryseobacterium miricola</name>
    <dbReference type="NCBI Taxonomy" id="172045"/>
    <lineage>
        <taxon>Bacteria</taxon>
        <taxon>Pseudomonadati</taxon>
        <taxon>Bacteroidota</taxon>
        <taxon>Flavobacteriia</taxon>
        <taxon>Flavobacteriales</taxon>
        <taxon>Weeksellaceae</taxon>
        <taxon>Elizabethkingia</taxon>
    </lineage>
</organism>
<dbReference type="Pfam" id="PF05958">
    <property type="entry name" value="tRNA_U5-meth_tr"/>
    <property type="match status" value="1"/>
</dbReference>
<dbReference type="GO" id="GO:0006396">
    <property type="term" value="P:RNA processing"/>
    <property type="evidence" value="ECO:0007669"/>
    <property type="project" value="UniProtKB-ARBA"/>
</dbReference>
<dbReference type="Gene3D" id="2.40.50.1070">
    <property type="match status" value="1"/>
</dbReference>
<feature type="active site" description="Nucleophile" evidence="4">
    <location>
        <position position="427"/>
    </location>
</feature>
<sequence>MQKKKKNVILENIKLLSAGAKGVSVGKTEDGKTILVSGAVPGDLVNARMKKSKKNYIEAEAIEILEESPDRVDARCMHFSVCGGCKWQNLSYEKQLEFKEDEVLNNIRRIGGIDGFEALPILGSAEQYFYRNKMEFSFSNARWLTLEEVNSTEEIADRNALGFHIPGQWSKILDLKECFLQEDPSNNIRLAVKEYAEENNLEFFDVRNQKGFLRTLMMRQNSKGEWMVLFQLFEENETERVKLLDYLLQKFPQIHTLLYAINPKGNDSIYDLDIQTYYGEGFLYEEMDGLRFKIGPKSFFQTNYKQALELYRKTLEFADLKGDEVVYDLYTGTGTIAQYVARNAKQVIGIEAVQEAIDAAKEHAELNGLTNCTFYCGDMKDIFNQEFLESHPKADVLITDPPRDGMHAKVVEQILNLSPEKIVYVSCNSATQARDLAMLKEHYNLVKVLPVDMFPQTHHVENIALLIKKS</sequence>
<dbReference type="PANTHER" id="PTHR11061:SF30">
    <property type="entry name" value="TRNA (URACIL(54)-C(5))-METHYLTRANSFERASE"/>
    <property type="match status" value="1"/>
</dbReference>
<dbReference type="SUPFAM" id="SSF53335">
    <property type="entry name" value="S-adenosyl-L-methionine-dependent methyltransferases"/>
    <property type="match status" value="1"/>
</dbReference>
<dbReference type="PANTHER" id="PTHR11061">
    <property type="entry name" value="RNA M5U METHYLTRANSFERASE"/>
    <property type="match status" value="1"/>
</dbReference>
<feature type="binding site" evidence="4">
    <location>
        <position position="351"/>
    </location>
    <ligand>
        <name>S-adenosyl-L-methionine</name>
        <dbReference type="ChEBI" id="CHEBI:59789"/>
    </ligand>
</feature>
<dbReference type="AlphaFoldDB" id="A0ABD5B1Z6"/>
<evidence type="ECO:0000256" key="1">
    <source>
        <dbReference type="ARBA" id="ARBA00022603"/>
    </source>
</evidence>
<dbReference type="InterPro" id="IPR010280">
    <property type="entry name" value="U5_MeTrfase_fam"/>
</dbReference>
<feature type="binding site" evidence="4">
    <location>
        <position position="330"/>
    </location>
    <ligand>
        <name>S-adenosyl-L-methionine</name>
        <dbReference type="ChEBI" id="CHEBI:59789"/>
    </ligand>
</feature>
<keyword evidence="1 4" id="KW-0489">Methyltransferase</keyword>
<dbReference type="InterPro" id="IPR030390">
    <property type="entry name" value="MeTrfase_TrmA_AS"/>
</dbReference>
<name>A0ABD5B1Z6_ELIMR</name>
<evidence type="ECO:0000313" key="8">
    <source>
        <dbReference type="Proteomes" id="UP001239265"/>
    </source>
</evidence>
<gene>
    <name evidence="7" type="primary">rlmD</name>
    <name evidence="7" type="ORF">QT385_00570</name>
</gene>
<reference evidence="7 8" key="1">
    <citation type="submission" date="2023-06" db="EMBL/GenBank/DDBJ databases">
        <title>Nosocomial Elizabethkingia miricola genome.</title>
        <authorList>
            <person name="Morgado S."/>
            <person name="Fonseca E."/>
            <person name="Freitas F."/>
            <person name="Vicente A.C."/>
        </authorList>
    </citation>
    <scope>NUCLEOTIDE SEQUENCE [LARGE SCALE GENOMIC DNA]</scope>
    <source>
        <strain evidence="7 8">EM15</strain>
    </source>
</reference>
<comment type="caution">
    <text evidence="7">The sequence shown here is derived from an EMBL/GenBank/DDBJ whole genome shotgun (WGS) entry which is preliminary data.</text>
</comment>
<dbReference type="GO" id="GO:0008757">
    <property type="term" value="F:S-adenosylmethionine-dependent methyltransferase activity"/>
    <property type="evidence" value="ECO:0007669"/>
    <property type="project" value="UniProtKB-ARBA"/>
</dbReference>
<dbReference type="PROSITE" id="PS50926">
    <property type="entry name" value="TRAM"/>
    <property type="match status" value="1"/>
</dbReference>
<dbReference type="GO" id="GO:0008173">
    <property type="term" value="F:RNA methyltransferase activity"/>
    <property type="evidence" value="ECO:0007669"/>
    <property type="project" value="UniProtKB-ARBA"/>
</dbReference>
<evidence type="ECO:0000259" key="6">
    <source>
        <dbReference type="PROSITE" id="PS50926"/>
    </source>
</evidence>
<proteinExistence type="inferred from homology"/>
<evidence type="ECO:0000256" key="4">
    <source>
        <dbReference type="PROSITE-ProRule" id="PRU01024"/>
    </source>
</evidence>
<dbReference type="NCBIfam" id="TIGR00479">
    <property type="entry name" value="rumA"/>
    <property type="match status" value="1"/>
</dbReference>
<keyword evidence="2 4" id="KW-0808">Transferase</keyword>
<evidence type="ECO:0000256" key="3">
    <source>
        <dbReference type="ARBA" id="ARBA00022691"/>
    </source>
</evidence>